<feature type="compositionally biased region" description="Low complexity" evidence="1">
    <location>
        <begin position="99"/>
        <end position="116"/>
    </location>
</feature>
<name>A0ABW1FSL3_9ACTN</name>
<evidence type="ECO:0000313" key="2">
    <source>
        <dbReference type="EMBL" id="MFC5897442.1"/>
    </source>
</evidence>
<comment type="caution">
    <text evidence="2">The sequence shown here is derived from an EMBL/GenBank/DDBJ whole genome shotgun (WGS) entry which is preliminary data.</text>
</comment>
<evidence type="ECO:0000313" key="3">
    <source>
        <dbReference type="Proteomes" id="UP001596241"/>
    </source>
</evidence>
<dbReference type="EMBL" id="JBHSPW010000022">
    <property type="protein sequence ID" value="MFC5897442.1"/>
    <property type="molecule type" value="Genomic_DNA"/>
</dbReference>
<gene>
    <name evidence="2" type="ORF">ACFP3M_32025</name>
</gene>
<sequence>MHAALFGLPEDRPPLPTALDELLQATYTARDGDQQQAVLDQLSDQLRNAAEILEWARNHANWRSLPPDTWEWLRDATDTARLLADGLDSISPTFATPVPSASNTNANANAPSQPSAAPSPLPPGPSASPGLAACRR</sequence>
<dbReference type="Proteomes" id="UP001596241">
    <property type="component" value="Unassembled WGS sequence"/>
</dbReference>
<protein>
    <submittedName>
        <fullName evidence="2">Uncharacterized protein</fullName>
    </submittedName>
</protein>
<organism evidence="2 3">
    <name type="scientific">Streptomyces ramulosus</name>
    <dbReference type="NCBI Taxonomy" id="47762"/>
    <lineage>
        <taxon>Bacteria</taxon>
        <taxon>Bacillati</taxon>
        <taxon>Actinomycetota</taxon>
        <taxon>Actinomycetes</taxon>
        <taxon>Kitasatosporales</taxon>
        <taxon>Streptomycetaceae</taxon>
        <taxon>Streptomyces</taxon>
    </lineage>
</organism>
<reference evidence="3" key="1">
    <citation type="journal article" date="2019" name="Int. J. Syst. Evol. Microbiol.">
        <title>The Global Catalogue of Microorganisms (GCM) 10K type strain sequencing project: providing services to taxonomists for standard genome sequencing and annotation.</title>
        <authorList>
            <consortium name="The Broad Institute Genomics Platform"/>
            <consortium name="The Broad Institute Genome Sequencing Center for Infectious Disease"/>
            <person name="Wu L."/>
            <person name="Ma J."/>
        </authorList>
    </citation>
    <scope>NUCLEOTIDE SEQUENCE [LARGE SCALE GENOMIC DNA]</scope>
    <source>
        <strain evidence="3">CGMCC 1.15809</strain>
    </source>
</reference>
<accession>A0ABW1FSL3</accession>
<keyword evidence="3" id="KW-1185">Reference proteome</keyword>
<proteinExistence type="predicted"/>
<feature type="compositionally biased region" description="Low complexity" evidence="1">
    <location>
        <begin position="127"/>
        <end position="136"/>
    </location>
</feature>
<dbReference type="RefSeq" id="WP_345092863.1">
    <property type="nucleotide sequence ID" value="NZ_BAAAWG010000024.1"/>
</dbReference>
<feature type="compositionally biased region" description="Pro residues" evidence="1">
    <location>
        <begin position="117"/>
        <end position="126"/>
    </location>
</feature>
<feature type="region of interest" description="Disordered" evidence="1">
    <location>
        <begin position="89"/>
        <end position="136"/>
    </location>
</feature>
<evidence type="ECO:0000256" key="1">
    <source>
        <dbReference type="SAM" id="MobiDB-lite"/>
    </source>
</evidence>